<accession>A0A9X9Q4Z3</accession>
<evidence type="ECO:0000313" key="1">
    <source>
        <dbReference type="EMBL" id="VCX16156.1"/>
    </source>
</evidence>
<comment type="caution">
    <text evidence="1">The sequence shown here is derived from an EMBL/GenBank/DDBJ whole genome shotgun (WGS) entry which is preliminary data.</text>
</comment>
<dbReference type="AlphaFoldDB" id="A0A9X9Q4Z3"/>
<dbReference type="Proteomes" id="UP000269945">
    <property type="component" value="Unassembled WGS sequence"/>
</dbReference>
<name>A0A9X9Q4Z3_GULGU</name>
<dbReference type="EMBL" id="CYRY02036229">
    <property type="protein sequence ID" value="VCX16156.1"/>
    <property type="molecule type" value="Genomic_DNA"/>
</dbReference>
<organism evidence="1 2">
    <name type="scientific">Gulo gulo</name>
    <name type="common">Wolverine</name>
    <name type="synonym">Gluton</name>
    <dbReference type="NCBI Taxonomy" id="48420"/>
    <lineage>
        <taxon>Eukaryota</taxon>
        <taxon>Metazoa</taxon>
        <taxon>Chordata</taxon>
        <taxon>Craniata</taxon>
        <taxon>Vertebrata</taxon>
        <taxon>Euteleostomi</taxon>
        <taxon>Mammalia</taxon>
        <taxon>Eutheria</taxon>
        <taxon>Laurasiatheria</taxon>
        <taxon>Carnivora</taxon>
        <taxon>Caniformia</taxon>
        <taxon>Musteloidea</taxon>
        <taxon>Mustelidae</taxon>
        <taxon>Guloninae</taxon>
        <taxon>Gulo</taxon>
    </lineage>
</organism>
<evidence type="ECO:0000313" key="2">
    <source>
        <dbReference type="Proteomes" id="UP000269945"/>
    </source>
</evidence>
<gene>
    <name evidence="1" type="ORF">BN2614_LOCUS5</name>
</gene>
<keyword evidence="2" id="KW-1185">Reference proteome</keyword>
<sequence>MHKRLSGQPSLSLEDCTKPSRKGFQWESKVKDHFQNQAQERLGDFLGAKSWEER</sequence>
<protein>
    <submittedName>
        <fullName evidence="1">Uncharacterized protein</fullName>
    </submittedName>
</protein>
<proteinExistence type="predicted"/>
<reference evidence="1 2" key="1">
    <citation type="submission" date="2018-10" db="EMBL/GenBank/DDBJ databases">
        <authorList>
            <person name="Ekblom R."/>
            <person name="Jareborg N."/>
        </authorList>
    </citation>
    <scope>NUCLEOTIDE SEQUENCE [LARGE SCALE GENOMIC DNA]</scope>
    <source>
        <tissue evidence="1">Muscle</tissue>
    </source>
</reference>